<protein>
    <submittedName>
        <fullName evidence="10">Flocculation suppression protein</fullName>
    </submittedName>
</protein>
<feature type="compositionally biased region" description="Polar residues" evidence="8">
    <location>
        <begin position="1"/>
        <end position="17"/>
    </location>
</feature>
<dbReference type="AlphaFoldDB" id="A0A9W8A347"/>
<feature type="compositionally biased region" description="Basic and acidic residues" evidence="8">
    <location>
        <begin position="23"/>
        <end position="35"/>
    </location>
</feature>
<dbReference type="GO" id="GO:0005634">
    <property type="term" value="C:nucleus"/>
    <property type="evidence" value="ECO:0007669"/>
    <property type="project" value="UniProtKB-SubCell"/>
</dbReference>
<comment type="caution">
    <text evidence="10">The sequence shown here is derived from an EMBL/GenBank/DDBJ whole genome shotgun (WGS) entry which is preliminary data.</text>
</comment>
<proteinExistence type="inferred from homology"/>
<dbReference type="OrthoDB" id="60033at2759"/>
<feature type="compositionally biased region" description="Low complexity" evidence="8">
    <location>
        <begin position="321"/>
        <end position="336"/>
    </location>
</feature>
<evidence type="ECO:0000256" key="6">
    <source>
        <dbReference type="ARBA" id="ARBA00023242"/>
    </source>
</evidence>
<dbReference type="InterPro" id="IPR000232">
    <property type="entry name" value="HSF_DNA-bd"/>
</dbReference>
<feature type="region of interest" description="Disordered" evidence="8">
    <location>
        <begin position="1"/>
        <end position="40"/>
    </location>
</feature>
<organism evidence="10 11">
    <name type="scientific">Mycoemilia scoparia</name>
    <dbReference type="NCBI Taxonomy" id="417184"/>
    <lineage>
        <taxon>Eukaryota</taxon>
        <taxon>Fungi</taxon>
        <taxon>Fungi incertae sedis</taxon>
        <taxon>Zoopagomycota</taxon>
        <taxon>Kickxellomycotina</taxon>
        <taxon>Kickxellomycetes</taxon>
        <taxon>Kickxellales</taxon>
        <taxon>Kickxellaceae</taxon>
        <taxon>Mycoemilia</taxon>
    </lineage>
</organism>
<feature type="region of interest" description="Disordered" evidence="8">
    <location>
        <begin position="369"/>
        <end position="431"/>
    </location>
</feature>
<evidence type="ECO:0000256" key="3">
    <source>
        <dbReference type="ARBA" id="ARBA00023015"/>
    </source>
</evidence>
<keyword evidence="4" id="KW-0238">DNA-binding</keyword>
<evidence type="ECO:0000313" key="10">
    <source>
        <dbReference type="EMBL" id="KAJ1921882.1"/>
    </source>
</evidence>
<evidence type="ECO:0000256" key="4">
    <source>
        <dbReference type="ARBA" id="ARBA00023125"/>
    </source>
</evidence>
<evidence type="ECO:0000259" key="9">
    <source>
        <dbReference type="SMART" id="SM00415"/>
    </source>
</evidence>
<gene>
    <name evidence="10" type="primary">SFL1</name>
    <name evidence="10" type="ORF">H4219_000228</name>
</gene>
<comment type="subcellular location">
    <subcellularLocation>
        <location evidence="1">Nucleus</location>
    </subcellularLocation>
</comment>
<evidence type="ECO:0000256" key="1">
    <source>
        <dbReference type="ARBA" id="ARBA00004123"/>
    </source>
</evidence>
<dbReference type="PRINTS" id="PR00056">
    <property type="entry name" value="HSFDOMAIN"/>
</dbReference>
<evidence type="ECO:0000256" key="7">
    <source>
        <dbReference type="RuleBase" id="RU004020"/>
    </source>
</evidence>
<dbReference type="InterPro" id="IPR036388">
    <property type="entry name" value="WH-like_DNA-bd_sf"/>
</dbReference>
<keyword evidence="6" id="KW-0539">Nucleus</keyword>
<dbReference type="GO" id="GO:0003700">
    <property type="term" value="F:DNA-binding transcription factor activity"/>
    <property type="evidence" value="ECO:0007669"/>
    <property type="project" value="InterPro"/>
</dbReference>
<name>A0A9W8A347_9FUNG</name>
<dbReference type="PANTHER" id="PTHR10015">
    <property type="entry name" value="HEAT SHOCK TRANSCRIPTION FACTOR"/>
    <property type="match status" value="1"/>
</dbReference>
<keyword evidence="5" id="KW-0804">Transcription</keyword>
<keyword evidence="11" id="KW-1185">Reference proteome</keyword>
<feature type="domain" description="HSF-type DNA-binding" evidence="9">
    <location>
        <begin position="43"/>
        <end position="146"/>
    </location>
</feature>
<dbReference type="Gene3D" id="1.10.10.10">
    <property type="entry name" value="Winged helix-like DNA-binding domain superfamily/Winged helix DNA-binding domain"/>
    <property type="match status" value="1"/>
</dbReference>
<dbReference type="PANTHER" id="PTHR10015:SF427">
    <property type="entry name" value="HEAT SHOCK FACTOR PROTEIN"/>
    <property type="match status" value="1"/>
</dbReference>
<dbReference type="FunFam" id="1.10.10.10:FF:000027">
    <property type="entry name" value="Heat shock transcription factor 1"/>
    <property type="match status" value="1"/>
</dbReference>
<evidence type="ECO:0000256" key="8">
    <source>
        <dbReference type="SAM" id="MobiDB-lite"/>
    </source>
</evidence>
<dbReference type="SUPFAM" id="SSF46785">
    <property type="entry name" value="Winged helix' DNA-binding domain"/>
    <property type="match status" value="1"/>
</dbReference>
<sequence length="431" mass="48069">MTQSPLKGDTSSPSTTPLAKPEPSSEPKNTTDDTRAPVPGQKTHAAFVSKLYSIVDDNSINSIISWSQDEGSFQVKDPQALAREILPKYFKHGNWQSFVRQLNMYGFHKVVDTVYSGLNGEAQVWEFRHQHFIKGQLKELQKIKRRGPKPNIQQAQTQTQQPVSNGQLLAESRNSQCLEPDSHIEYHGEVPIRPRDSAHSYIDYVDYDQDTSARQVEVLTKRLNDFENRFNRLHHTVGILLAENMETQRSEQNNRKAILSMLDIVKDAFDGDHSSKILSLQRSLEDVAFGALGALNHSRTSVASTTQRPPSPGQAPLTPAPVVDSPSLSQSSGSPVAAYSYSGHFHQLADTKSVKDVSPLPRLPSISNLLPISQHNHNPYQQHNMSLLAPSSPNTAAKQTFSKRTAKQPPSSPESLDQVLSDHWSKKQRYT</sequence>
<evidence type="ECO:0000313" key="11">
    <source>
        <dbReference type="Proteomes" id="UP001150538"/>
    </source>
</evidence>
<comment type="similarity">
    <text evidence="2 7">Belongs to the HSF family.</text>
</comment>
<feature type="compositionally biased region" description="Polar residues" evidence="8">
    <location>
        <begin position="369"/>
        <end position="403"/>
    </location>
</feature>
<reference evidence="10" key="1">
    <citation type="submission" date="2022-07" db="EMBL/GenBank/DDBJ databases">
        <title>Phylogenomic reconstructions and comparative analyses of Kickxellomycotina fungi.</title>
        <authorList>
            <person name="Reynolds N.K."/>
            <person name="Stajich J.E."/>
            <person name="Barry K."/>
            <person name="Grigoriev I.V."/>
            <person name="Crous P."/>
            <person name="Smith M.E."/>
        </authorList>
    </citation>
    <scope>NUCLEOTIDE SEQUENCE</scope>
    <source>
        <strain evidence="10">NBRC 100468</strain>
    </source>
</reference>
<dbReference type="SMART" id="SM00415">
    <property type="entry name" value="HSF"/>
    <property type="match status" value="1"/>
</dbReference>
<dbReference type="Pfam" id="PF00447">
    <property type="entry name" value="HSF_DNA-bind"/>
    <property type="match status" value="1"/>
</dbReference>
<keyword evidence="3" id="KW-0805">Transcription regulation</keyword>
<dbReference type="EMBL" id="JANBPU010000002">
    <property type="protein sequence ID" value="KAJ1921882.1"/>
    <property type="molecule type" value="Genomic_DNA"/>
</dbReference>
<evidence type="ECO:0000256" key="2">
    <source>
        <dbReference type="ARBA" id="ARBA00006403"/>
    </source>
</evidence>
<dbReference type="InterPro" id="IPR036390">
    <property type="entry name" value="WH_DNA-bd_sf"/>
</dbReference>
<evidence type="ECO:0000256" key="5">
    <source>
        <dbReference type="ARBA" id="ARBA00023163"/>
    </source>
</evidence>
<accession>A0A9W8A347</accession>
<dbReference type="Proteomes" id="UP001150538">
    <property type="component" value="Unassembled WGS sequence"/>
</dbReference>
<feature type="region of interest" description="Disordered" evidence="8">
    <location>
        <begin position="300"/>
        <end position="336"/>
    </location>
</feature>
<dbReference type="GO" id="GO:0043565">
    <property type="term" value="F:sequence-specific DNA binding"/>
    <property type="evidence" value="ECO:0007669"/>
    <property type="project" value="InterPro"/>
</dbReference>